<evidence type="ECO:0000259" key="3">
    <source>
        <dbReference type="PROSITE" id="PS51767"/>
    </source>
</evidence>
<dbReference type="InterPro" id="IPR032861">
    <property type="entry name" value="TAXi_N"/>
</dbReference>
<dbReference type="OrthoDB" id="2747330at2759"/>
<evidence type="ECO:0000256" key="2">
    <source>
        <dbReference type="PIRSR" id="PIRSR601461-1"/>
    </source>
</evidence>
<dbReference type="GO" id="GO:0006508">
    <property type="term" value="P:proteolysis"/>
    <property type="evidence" value="ECO:0007669"/>
    <property type="project" value="InterPro"/>
</dbReference>
<dbReference type="FunFam" id="2.40.70.10:FF:000021">
    <property type="entry name" value="Aspartyl protease AED1"/>
    <property type="match status" value="1"/>
</dbReference>
<dbReference type="PANTHER" id="PTHR13683">
    <property type="entry name" value="ASPARTYL PROTEASES"/>
    <property type="match status" value="1"/>
</dbReference>
<dbReference type="SUPFAM" id="SSF50630">
    <property type="entry name" value="Acid proteases"/>
    <property type="match status" value="1"/>
</dbReference>
<sequence length="440" mass="49056">MATSSFLLPCYTLLKLFYFLLLIEKISLVSVRGLTGEYDLIDVESLMPSSSCSVPHNGTSPYKLKLVDRYGPCSPLGHQNNLSLVEQYDLIMQQDQSRVDYIHHLAAANTSSFNPLDARVPTNEGRSLGSNNFIVTIGLGTPPKFFSVEIDTGSDLTWIQCKPCDLCHKQKDPIYDPHESSTFRSISCFSVYCSQLKRHSCNWWTFFDCLYELQYGDDSITQGSLVKDTLRLSFDVIHNFHFGCGHLNRGIFGMEDGLLGLGRGSVSIISQAPQFYGKVFSYCLPSKPTIDGYLAQGSSATGIKLPPNEFGFLATVLDSGSVITKLLPITYSALRSTFRKHMAKYRTAPSWKGLDTCYDLTNYQNVNVPTIELIFDSNVIINIGISGRLFRYKKSQMCLPFVAITNENDPVVIGNLQERTYNVVHDMENNQIGFGANGCS</sequence>
<comment type="similarity">
    <text evidence="1">Belongs to the peptidase A1 family.</text>
</comment>
<feature type="domain" description="Peptidase A1" evidence="3">
    <location>
        <begin position="133"/>
        <end position="440"/>
    </location>
</feature>
<comment type="caution">
    <text evidence="4">The sequence shown here is derived from an EMBL/GenBank/DDBJ whole genome shotgun (WGS) entry which is preliminary data.</text>
</comment>
<dbReference type="InterPro" id="IPR001461">
    <property type="entry name" value="Aspartic_peptidase_A1"/>
</dbReference>
<accession>A0A8T3B2V8</accession>
<dbReference type="PROSITE" id="PS51767">
    <property type="entry name" value="PEPTIDASE_A1"/>
    <property type="match status" value="1"/>
</dbReference>
<dbReference type="Pfam" id="PF14543">
    <property type="entry name" value="TAXi_N"/>
    <property type="match status" value="1"/>
</dbReference>
<dbReference type="Proteomes" id="UP000829196">
    <property type="component" value="Unassembled WGS sequence"/>
</dbReference>
<feature type="active site" evidence="2">
    <location>
        <position position="318"/>
    </location>
</feature>
<evidence type="ECO:0000256" key="1">
    <source>
        <dbReference type="ARBA" id="ARBA00007447"/>
    </source>
</evidence>
<gene>
    <name evidence="4" type="ORF">KFK09_017664</name>
</gene>
<dbReference type="GO" id="GO:0004190">
    <property type="term" value="F:aspartic-type endopeptidase activity"/>
    <property type="evidence" value="ECO:0007669"/>
    <property type="project" value="InterPro"/>
</dbReference>
<dbReference type="SMR" id="A0A8T3B2V8"/>
<dbReference type="EMBL" id="JAGYWB010000012">
    <property type="protein sequence ID" value="KAI0502707.1"/>
    <property type="molecule type" value="Genomic_DNA"/>
</dbReference>
<dbReference type="InterPro" id="IPR032799">
    <property type="entry name" value="TAXi_C"/>
</dbReference>
<dbReference type="InterPro" id="IPR033121">
    <property type="entry name" value="PEPTIDASE_A1"/>
</dbReference>
<dbReference type="PRINTS" id="PR00792">
    <property type="entry name" value="PEPSIN"/>
</dbReference>
<dbReference type="InterPro" id="IPR021109">
    <property type="entry name" value="Peptidase_aspartic_dom_sf"/>
</dbReference>
<evidence type="ECO:0000313" key="4">
    <source>
        <dbReference type="EMBL" id="KAI0502707.1"/>
    </source>
</evidence>
<dbReference type="PANTHER" id="PTHR13683:SF750">
    <property type="entry name" value="ASPARTYL PROTEASE AED1"/>
    <property type="match status" value="1"/>
</dbReference>
<protein>
    <recommendedName>
        <fullName evidence="3">Peptidase A1 domain-containing protein</fullName>
    </recommendedName>
</protein>
<proteinExistence type="inferred from homology"/>
<keyword evidence="5" id="KW-1185">Reference proteome</keyword>
<reference evidence="4" key="1">
    <citation type="journal article" date="2022" name="Front. Genet.">
        <title>Chromosome-Scale Assembly of the Dendrobium nobile Genome Provides Insights Into the Molecular Mechanism of the Biosynthesis of the Medicinal Active Ingredient of Dendrobium.</title>
        <authorList>
            <person name="Xu Q."/>
            <person name="Niu S.-C."/>
            <person name="Li K.-L."/>
            <person name="Zheng P.-J."/>
            <person name="Zhang X.-J."/>
            <person name="Jia Y."/>
            <person name="Liu Y."/>
            <person name="Niu Y.-X."/>
            <person name="Yu L.-H."/>
            <person name="Chen D.-F."/>
            <person name="Zhang G.-Q."/>
        </authorList>
    </citation>
    <scope>NUCLEOTIDE SEQUENCE</scope>
    <source>
        <tissue evidence="4">Leaf</tissue>
    </source>
</reference>
<feature type="active site" evidence="2">
    <location>
        <position position="151"/>
    </location>
</feature>
<dbReference type="Pfam" id="PF14541">
    <property type="entry name" value="TAXi_C"/>
    <property type="match status" value="1"/>
</dbReference>
<dbReference type="Gene3D" id="2.40.70.10">
    <property type="entry name" value="Acid Proteases"/>
    <property type="match status" value="2"/>
</dbReference>
<dbReference type="AlphaFoldDB" id="A0A8T3B2V8"/>
<evidence type="ECO:0000313" key="5">
    <source>
        <dbReference type="Proteomes" id="UP000829196"/>
    </source>
</evidence>
<organism evidence="4 5">
    <name type="scientific">Dendrobium nobile</name>
    <name type="common">Orchid</name>
    <dbReference type="NCBI Taxonomy" id="94219"/>
    <lineage>
        <taxon>Eukaryota</taxon>
        <taxon>Viridiplantae</taxon>
        <taxon>Streptophyta</taxon>
        <taxon>Embryophyta</taxon>
        <taxon>Tracheophyta</taxon>
        <taxon>Spermatophyta</taxon>
        <taxon>Magnoliopsida</taxon>
        <taxon>Liliopsida</taxon>
        <taxon>Asparagales</taxon>
        <taxon>Orchidaceae</taxon>
        <taxon>Epidendroideae</taxon>
        <taxon>Malaxideae</taxon>
        <taxon>Dendrobiinae</taxon>
        <taxon>Dendrobium</taxon>
    </lineage>
</organism>
<name>A0A8T3B2V8_DENNO</name>